<feature type="compositionally biased region" description="Low complexity" evidence="1">
    <location>
        <begin position="43"/>
        <end position="54"/>
    </location>
</feature>
<sequence length="738" mass="81284">MVSARTATVLLGLTAATSLFFLSATALPVVIPPQRHHPYDTLSTSSASSSSQQSYGHFYAQDPYSHSSQTNEQQGSEDDLQQPPQPQQPRPYPQHGSDSGSDGLGRDTHAFQNLKLTRPSSAPLSQHRPQKQVSALGTSSSSSLSPPHPPFSSKHPTTTIPSRPLPHQPDLRVHTFKSHGPIPPHDQILHQCTTHFVALLDTEISDRLMAQLSRLVMMLPVIGVETRAVIRTKVGEVMGSVVGGLKHYEAIERVIRSALDDAGGLQLLQLTPPMSLGGGNSPRGRREDDLFVVDDSRNDQISEYEDVDDFSGVNNSNSNNNNNGETATTTGMIDESQIPVITDIAMEAVLDYMAEILTPSLVIHQLTEAIQGALFEISKQRKALQRIRRERHSSGDDDEDGYLDDVNEADLDLDDLSSQAALRGGRPTADRHGVDLLSDGWVWSGPSSRDKDNNRGGGRSISSLLEEDEEDEDDDPRGQDEDIWDKDMETHQWDSTGRLFDDFEDDDNLLNNESSQTVMGKPSEAAGSTEQDMENWDMAAGTLGDDDGEGEEDDEPSDPYSIGIRGSDEGTGNDNDNGDGAEDEDDGDYLMADTSEDYGRERYLQQSYFNRFQKRSLFAPPPSQRDTTRQPEPQNPAIVAEVGAPSLQIIVDNPKSTTRSIRRPNLTPDLRLENLLTQLIEPLLTTFIEEDFPASCKRVQGELMDGIIWSLDQSELNGGHDGLDSDEERMLLLSELEY</sequence>
<accession>A0A9P6K4T3</accession>
<name>A0A9P6K4T3_9FUNG</name>
<feature type="region of interest" description="Disordered" evidence="1">
    <location>
        <begin position="442"/>
        <end position="592"/>
    </location>
</feature>
<dbReference type="Proteomes" id="UP000723463">
    <property type="component" value="Unassembled WGS sequence"/>
</dbReference>
<dbReference type="EMBL" id="JAAAXW010000058">
    <property type="protein sequence ID" value="KAF9546302.1"/>
    <property type="molecule type" value="Genomic_DNA"/>
</dbReference>
<comment type="caution">
    <text evidence="2">The sequence shown here is derived from an EMBL/GenBank/DDBJ whole genome shotgun (WGS) entry which is preliminary data.</text>
</comment>
<feature type="region of interest" description="Disordered" evidence="1">
    <location>
        <begin position="308"/>
        <end position="331"/>
    </location>
</feature>
<proteinExistence type="predicted"/>
<dbReference type="AlphaFoldDB" id="A0A9P6K4T3"/>
<reference evidence="2" key="1">
    <citation type="journal article" date="2020" name="Fungal Divers.">
        <title>Resolving the Mortierellaceae phylogeny through synthesis of multi-gene phylogenetics and phylogenomics.</title>
        <authorList>
            <person name="Vandepol N."/>
            <person name="Liber J."/>
            <person name="Desiro A."/>
            <person name="Na H."/>
            <person name="Kennedy M."/>
            <person name="Barry K."/>
            <person name="Grigoriev I.V."/>
            <person name="Miller A.N."/>
            <person name="O'Donnell K."/>
            <person name="Stajich J.E."/>
            <person name="Bonito G."/>
        </authorList>
    </citation>
    <scope>NUCLEOTIDE SEQUENCE</scope>
    <source>
        <strain evidence="2">NRRL 2591</strain>
    </source>
</reference>
<gene>
    <name evidence="2" type="ORF">EC957_009916</name>
</gene>
<feature type="compositionally biased region" description="Low complexity" evidence="1">
    <location>
        <begin position="314"/>
        <end position="323"/>
    </location>
</feature>
<organism evidence="2 3">
    <name type="scientific">Mortierella hygrophila</name>
    <dbReference type="NCBI Taxonomy" id="979708"/>
    <lineage>
        <taxon>Eukaryota</taxon>
        <taxon>Fungi</taxon>
        <taxon>Fungi incertae sedis</taxon>
        <taxon>Mucoromycota</taxon>
        <taxon>Mortierellomycotina</taxon>
        <taxon>Mortierellomycetes</taxon>
        <taxon>Mortierellales</taxon>
        <taxon>Mortierellaceae</taxon>
        <taxon>Mortierella</taxon>
    </lineage>
</organism>
<feature type="compositionally biased region" description="Polar residues" evidence="1">
    <location>
        <begin position="64"/>
        <end position="74"/>
    </location>
</feature>
<evidence type="ECO:0000313" key="3">
    <source>
        <dbReference type="Proteomes" id="UP000723463"/>
    </source>
</evidence>
<feature type="compositionally biased region" description="Basic and acidic residues" evidence="1">
    <location>
        <begin position="476"/>
        <end position="492"/>
    </location>
</feature>
<evidence type="ECO:0000256" key="1">
    <source>
        <dbReference type="SAM" id="MobiDB-lite"/>
    </source>
</evidence>
<feature type="compositionally biased region" description="Polar residues" evidence="1">
    <location>
        <begin position="110"/>
        <end position="124"/>
    </location>
</feature>
<feature type="region of interest" description="Disordered" evidence="1">
    <location>
        <begin position="39"/>
        <end position="185"/>
    </location>
</feature>
<evidence type="ECO:0000313" key="2">
    <source>
        <dbReference type="EMBL" id="KAF9546302.1"/>
    </source>
</evidence>
<protein>
    <submittedName>
        <fullName evidence="2">Uncharacterized protein</fullName>
    </submittedName>
</protein>
<feature type="compositionally biased region" description="Low complexity" evidence="1">
    <location>
        <begin position="138"/>
        <end position="159"/>
    </location>
</feature>
<feature type="compositionally biased region" description="Acidic residues" evidence="1">
    <location>
        <begin position="465"/>
        <end position="475"/>
    </location>
</feature>
<keyword evidence="3" id="KW-1185">Reference proteome</keyword>
<feature type="compositionally biased region" description="Acidic residues" evidence="1">
    <location>
        <begin position="576"/>
        <end position="588"/>
    </location>
</feature>
<feature type="compositionally biased region" description="Pro residues" evidence="1">
    <location>
        <begin position="83"/>
        <end position="92"/>
    </location>
</feature>
<feature type="compositionally biased region" description="Acidic residues" evidence="1">
    <location>
        <begin position="544"/>
        <end position="557"/>
    </location>
</feature>